<evidence type="ECO:0000256" key="3">
    <source>
        <dbReference type="ARBA" id="ARBA00022741"/>
    </source>
</evidence>
<proteinExistence type="inferred from homology"/>
<comment type="similarity">
    <text evidence="1">Belongs to the carbohydrate kinase PfkB family.</text>
</comment>
<sequence length="303" mass="31810">MTERSEGIESASVLGIGEVLWDMLPSGRRLGGAPLNVTAQLRRMGFTATYLTAVGDDEPGRAALARMRELGVDTSRVRTAPGVPTGRAEVVLDPSGDPTFEIVKPAAYDLLAAGGPVEPPDHAPDVLVYGTLAACRPATFDAISRLTSHYPDALRVYDVNLRPGCWTPRLVDGLARTANVLKVSERELPHLSRSHEGIEEAVRDIAGRYGMRAVACSRGARGGALLFDGVFVQQAPPRVTVVDAVGAGDAFTAAMVDGIHRGLPAAEILRRANALGALVASHSGALPEHAGDALPGAAWPRHA</sequence>
<keyword evidence="3" id="KW-0547">Nucleotide-binding</keyword>
<reference evidence="8" key="1">
    <citation type="journal article" date="2019" name="Int. J. Syst. Evol. Microbiol.">
        <title>The Global Catalogue of Microorganisms (GCM) 10K type strain sequencing project: providing services to taxonomists for standard genome sequencing and annotation.</title>
        <authorList>
            <consortium name="The Broad Institute Genomics Platform"/>
            <consortium name="The Broad Institute Genome Sequencing Center for Infectious Disease"/>
            <person name="Wu L."/>
            <person name="Ma J."/>
        </authorList>
    </citation>
    <scope>NUCLEOTIDE SEQUENCE [LARGE SCALE GENOMIC DNA]</scope>
    <source>
        <strain evidence="8">JCM 17933</strain>
    </source>
</reference>
<organism evidence="7 8">
    <name type="scientific">Actinoallomurus oryzae</name>
    <dbReference type="NCBI Taxonomy" id="502180"/>
    <lineage>
        <taxon>Bacteria</taxon>
        <taxon>Bacillati</taxon>
        <taxon>Actinomycetota</taxon>
        <taxon>Actinomycetes</taxon>
        <taxon>Streptosporangiales</taxon>
        <taxon>Thermomonosporaceae</taxon>
        <taxon>Actinoallomurus</taxon>
    </lineage>
</organism>
<dbReference type="Proteomes" id="UP001500503">
    <property type="component" value="Unassembled WGS sequence"/>
</dbReference>
<dbReference type="Gene3D" id="3.40.1190.20">
    <property type="match status" value="1"/>
</dbReference>
<dbReference type="InterPro" id="IPR011611">
    <property type="entry name" value="PfkB_dom"/>
</dbReference>
<dbReference type="RefSeq" id="WP_345463423.1">
    <property type="nucleotide sequence ID" value="NZ_BAABHF010000019.1"/>
</dbReference>
<keyword evidence="2" id="KW-0808">Transferase</keyword>
<dbReference type="CDD" id="cd01167">
    <property type="entry name" value="bac_FRK"/>
    <property type="match status" value="1"/>
</dbReference>
<keyword evidence="5" id="KW-0067">ATP-binding</keyword>
<gene>
    <name evidence="7" type="ORF">GCM10023191_030120</name>
</gene>
<evidence type="ECO:0000256" key="4">
    <source>
        <dbReference type="ARBA" id="ARBA00022777"/>
    </source>
</evidence>
<dbReference type="InterPro" id="IPR050306">
    <property type="entry name" value="PfkB_Carbo_kinase"/>
</dbReference>
<keyword evidence="4 7" id="KW-0418">Kinase</keyword>
<dbReference type="EMBL" id="BAABHF010000019">
    <property type="protein sequence ID" value="GAA4493143.1"/>
    <property type="molecule type" value="Genomic_DNA"/>
</dbReference>
<name>A0ABP8PTX9_9ACTN</name>
<comment type="caution">
    <text evidence="7">The sequence shown here is derived from an EMBL/GenBank/DDBJ whole genome shotgun (WGS) entry which is preliminary data.</text>
</comment>
<evidence type="ECO:0000256" key="1">
    <source>
        <dbReference type="ARBA" id="ARBA00010688"/>
    </source>
</evidence>
<dbReference type="SUPFAM" id="SSF53613">
    <property type="entry name" value="Ribokinase-like"/>
    <property type="match status" value="1"/>
</dbReference>
<dbReference type="GO" id="GO:0016301">
    <property type="term" value="F:kinase activity"/>
    <property type="evidence" value="ECO:0007669"/>
    <property type="project" value="UniProtKB-KW"/>
</dbReference>
<evidence type="ECO:0000256" key="2">
    <source>
        <dbReference type="ARBA" id="ARBA00022679"/>
    </source>
</evidence>
<dbReference type="InterPro" id="IPR029056">
    <property type="entry name" value="Ribokinase-like"/>
</dbReference>
<accession>A0ABP8PTX9</accession>
<keyword evidence="8" id="KW-1185">Reference proteome</keyword>
<protein>
    <submittedName>
        <fullName evidence="7">Carbohydrate kinase</fullName>
    </submittedName>
</protein>
<evidence type="ECO:0000313" key="7">
    <source>
        <dbReference type="EMBL" id="GAA4493143.1"/>
    </source>
</evidence>
<feature type="domain" description="Carbohydrate kinase PfkB" evidence="6">
    <location>
        <begin position="29"/>
        <end position="285"/>
    </location>
</feature>
<dbReference type="PANTHER" id="PTHR43085">
    <property type="entry name" value="HEXOKINASE FAMILY MEMBER"/>
    <property type="match status" value="1"/>
</dbReference>
<dbReference type="PANTHER" id="PTHR43085:SF1">
    <property type="entry name" value="PSEUDOURIDINE KINASE-RELATED"/>
    <property type="match status" value="1"/>
</dbReference>
<evidence type="ECO:0000313" key="8">
    <source>
        <dbReference type="Proteomes" id="UP001500503"/>
    </source>
</evidence>
<dbReference type="InterPro" id="IPR002173">
    <property type="entry name" value="Carboh/pur_kinase_PfkB_CS"/>
</dbReference>
<dbReference type="Pfam" id="PF00294">
    <property type="entry name" value="PfkB"/>
    <property type="match status" value="1"/>
</dbReference>
<evidence type="ECO:0000259" key="6">
    <source>
        <dbReference type="Pfam" id="PF00294"/>
    </source>
</evidence>
<evidence type="ECO:0000256" key="5">
    <source>
        <dbReference type="ARBA" id="ARBA00022840"/>
    </source>
</evidence>
<dbReference type="PROSITE" id="PS00583">
    <property type="entry name" value="PFKB_KINASES_1"/>
    <property type="match status" value="1"/>
</dbReference>